<evidence type="ECO:0000256" key="1">
    <source>
        <dbReference type="SAM" id="MobiDB-lite"/>
    </source>
</evidence>
<feature type="region of interest" description="Disordered" evidence="1">
    <location>
        <begin position="143"/>
        <end position="164"/>
    </location>
</feature>
<dbReference type="EMBL" id="JAQQBS010000001">
    <property type="protein sequence ID" value="KAK0177098.1"/>
    <property type="molecule type" value="Genomic_DNA"/>
</dbReference>
<accession>A0AA39KX17</accession>
<proteinExistence type="predicted"/>
<organism evidence="2 3">
    <name type="scientific">Microctonus aethiopoides</name>
    <dbReference type="NCBI Taxonomy" id="144406"/>
    <lineage>
        <taxon>Eukaryota</taxon>
        <taxon>Metazoa</taxon>
        <taxon>Ecdysozoa</taxon>
        <taxon>Arthropoda</taxon>
        <taxon>Hexapoda</taxon>
        <taxon>Insecta</taxon>
        <taxon>Pterygota</taxon>
        <taxon>Neoptera</taxon>
        <taxon>Endopterygota</taxon>
        <taxon>Hymenoptera</taxon>
        <taxon>Apocrita</taxon>
        <taxon>Ichneumonoidea</taxon>
        <taxon>Braconidae</taxon>
        <taxon>Euphorinae</taxon>
        <taxon>Microctonus</taxon>
    </lineage>
</organism>
<feature type="compositionally biased region" description="Basic and acidic residues" evidence="1">
    <location>
        <begin position="143"/>
        <end position="156"/>
    </location>
</feature>
<reference evidence="2" key="1">
    <citation type="journal article" date="2023" name="bioRxiv">
        <title>Scaffold-level genome assemblies of two parasitoid biocontrol wasps reveal the parthenogenesis mechanism and an associated novel virus.</title>
        <authorList>
            <person name="Inwood S."/>
            <person name="Skelly J."/>
            <person name="Guhlin J."/>
            <person name="Harrop T."/>
            <person name="Goldson S."/>
            <person name="Dearden P."/>
        </authorList>
    </citation>
    <scope>NUCLEOTIDE SEQUENCE</scope>
    <source>
        <strain evidence="2">Irish</strain>
        <tissue evidence="2">Whole body</tissue>
    </source>
</reference>
<name>A0AA39KX17_9HYME</name>
<dbReference type="Proteomes" id="UP001168990">
    <property type="component" value="Unassembled WGS sequence"/>
</dbReference>
<evidence type="ECO:0000313" key="3">
    <source>
        <dbReference type="Proteomes" id="UP001168990"/>
    </source>
</evidence>
<sequence length="175" mass="20401">MPNPSLSKVTTDDEELLDRTFKILEKFICHMYGVTDSSNVNDVRFHLFSNTYRSKKLDDNFNGKFRNFDSSSLPPCKAELYQHLLWVRYITMLWRNAHSKHLTSLSPDASSWTVTDNKYDFIWFVGDQLPSLVADIMNDDNTSKHDLDNKHEHESSGNDDEDYEDVSVFCDTKMD</sequence>
<reference evidence="2" key="2">
    <citation type="submission" date="2023-03" db="EMBL/GenBank/DDBJ databases">
        <authorList>
            <person name="Inwood S.N."/>
            <person name="Skelly J.G."/>
            <person name="Guhlin J."/>
            <person name="Harrop T.W.R."/>
            <person name="Goldson S.G."/>
            <person name="Dearden P.K."/>
        </authorList>
    </citation>
    <scope>NUCLEOTIDE SEQUENCE</scope>
    <source>
        <strain evidence="2">Irish</strain>
        <tissue evidence="2">Whole body</tissue>
    </source>
</reference>
<keyword evidence="3" id="KW-1185">Reference proteome</keyword>
<evidence type="ECO:0000313" key="2">
    <source>
        <dbReference type="EMBL" id="KAK0177098.1"/>
    </source>
</evidence>
<comment type="caution">
    <text evidence="2">The sequence shown here is derived from an EMBL/GenBank/DDBJ whole genome shotgun (WGS) entry which is preliminary data.</text>
</comment>
<dbReference type="AlphaFoldDB" id="A0AA39KX17"/>
<protein>
    <submittedName>
        <fullName evidence="2">Uncharacterized protein</fullName>
    </submittedName>
</protein>
<gene>
    <name evidence="2" type="ORF">PV328_001177</name>
</gene>